<proteinExistence type="predicted"/>
<reference evidence="1 2" key="1">
    <citation type="journal article" date="2014" name="BMC Genomics">
        <title>Adaptive genomic structural variation in the grape powdery mildew pathogen, Erysiphe necator.</title>
        <authorList>
            <person name="Jones L."/>
            <person name="Riaz S."/>
            <person name="Morales-Cruz A."/>
            <person name="Amrine K.C."/>
            <person name="McGuire B."/>
            <person name="Gubler W.D."/>
            <person name="Walker M.A."/>
            <person name="Cantu D."/>
        </authorList>
    </citation>
    <scope>NUCLEOTIDE SEQUENCE [LARGE SCALE GENOMIC DNA]</scope>
    <source>
        <strain evidence="2">c</strain>
    </source>
</reference>
<organism evidence="1 2">
    <name type="scientific">Uncinula necator</name>
    <name type="common">Grape powdery mildew</name>
    <dbReference type="NCBI Taxonomy" id="52586"/>
    <lineage>
        <taxon>Eukaryota</taxon>
        <taxon>Fungi</taxon>
        <taxon>Dikarya</taxon>
        <taxon>Ascomycota</taxon>
        <taxon>Pezizomycotina</taxon>
        <taxon>Leotiomycetes</taxon>
        <taxon>Erysiphales</taxon>
        <taxon>Erysiphaceae</taxon>
        <taxon>Erysiphe</taxon>
    </lineage>
</organism>
<dbReference type="EMBL" id="JNVN01004226">
    <property type="protein sequence ID" value="KHJ30451.1"/>
    <property type="molecule type" value="Genomic_DNA"/>
</dbReference>
<dbReference type="AlphaFoldDB" id="A0A0B1P0K5"/>
<evidence type="ECO:0000313" key="2">
    <source>
        <dbReference type="Proteomes" id="UP000030854"/>
    </source>
</evidence>
<comment type="caution">
    <text evidence="1">The sequence shown here is derived from an EMBL/GenBank/DDBJ whole genome shotgun (WGS) entry which is preliminary data.</text>
</comment>
<evidence type="ECO:0000313" key="1">
    <source>
        <dbReference type="EMBL" id="KHJ30451.1"/>
    </source>
</evidence>
<dbReference type="HOGENOM" id="CLU_1416141_0_0_1"/>
<accession>A0A0B1P0K5</accession>
<dbReference type="Proteomes" id="UP000030854">
    <property type="component" value="Unassembled WGS sequence"/>
</dbReference>
<keyword evidence="2" id="KW-1185">Reference proteome</keyword>
<name>A0A0B1P0K5_UNCNE</name>
<protein>
    <submittedName>
        <fullName evidence="1">Uncharacterized protein</fullName>
    </submittedName>
</protein>
<sequence length="192" mass="21333">MDETPDNPYYSKEDGTAKFQPAGLGSFHLTRQTMAENTSQQDLVTHPIMLAELTRMYEALVYKIVMENGALLTAVRVGNQKLKNDVDQLRQEEMNRDIPETQIGNANGKIPDSLPSRPTMASMTAKNAPTTIKPANWTTLASKKGQKNYDNSNSITPPLEECGRSKATSGFLTLTGCTRCFKNKLHRAYYSP</sequence>
<gene>
    <name evidence="1" type="ORF">EV44_g3464</name>
</gene>